<dbReference type="RefSeq" id="XP_026689180.1">
    <property type="nucleotide sequence ID" value="XM_026833379.1"/>
</dbReference>
<proteinExistence type="inferred from homology"/>
<organism evidence="6 7">
    <name type="scientific">Diaphorina citri</name>
    <name type="common">Asian citrus psyllid</name>
    <dbReference type="NCBI Taxonomy" id="121845"/>
    <lineage>
        <taxon>Eukaryota</taxon>
        <taxon>Metazoa</taxon>
        <taxon>Ecdysozoa</taxon>
        <taxon>Arthropoda</taxon>
        <taxon>Hexapoda</taxon>
        <taxon>Insecta</taxon>
        <taxon>Pterygota</taxon>
        <taxon>Neoptera</taxon>
        <taxon>Paraneoptera</taxon>
        <taxon>Hemiptera</taxon>
        <taxon>Sternorrhyncha</taxon>
        <taxon>Psylloidea</taxon>
        <taxon>Psyllidae</taxon>
        <taxon>Diaphorininae</taxon>
        <taxon>Diaphorina</taxon>
    </lineage>
</organism>
<dbReference type="InterPro" id="IPR051093">
    <property type="entry name" value="Neuroligin/BSAL"/>
</dbReference>
<feature type="domain" description="Carboxylesterase type B" evidence="5">
    <location>
        <begin position="2"/>
        <end position="107"/>
    </location>
</feature>
<feature type="compositionally biased region" description="Low complexity" evidence="3">
    <location>
        <begin position="279"/>
        <end position="300"/>
    </location>
</feature>
<keyword evidence="2" id="KW-0325">Glycoprotein</keyword>
<dbReference type="SUPFAM" id="SSF53474">
    <property type="entry name" value="alpha/beta-Hydrolases"/>
    <property type="match status" value="1"/>
</dbReference>
<feature type="transmembrane region" description="Helical" evidence="4">
    <location>
        <begin position="341"/>
        <end position="367"/>
    </location>
</feature>
<dbReference type="KEGG" id="dci:103524294"/>
<feature type="region of interest" description="Disordered" evidence="3">
    <location>
        <begin position="429"/>
        <end position="511"/>
    </location>
</feature>
<evidence type="ECO:0000256" key="2">
    <source>
        <dbReference type="ARBA" id="ARBA00023180"/>
    </source>
</evidence>
<dbReference type="InterPro" id="IPR029058">
    <property type="entry name" value="AB_hydrolase_fold"/>
</dbReference>
<keyword evidence="4" id="KW-1133">Transmembrane helix</keyword>
<dbReference type="Pfam" id="PF00135">
    <property type="entry name" value="COesterase"/>
    <property type="match status" value="2"/>
</dbReference>
<name>A0A3Q0JQR2_DIACI</name>
<keyword evidence="6" id="KW-1185">Reference proteome</keyword>
<feature type="domain" description="Carboxylesterase type B" evidence="5">
    <location>
        <begin position="128"/>
        <end position="230"/>
    </location>
</feature>
<dbReference type="GeneID" id="103524294"/>
<keyword evidence="4" id="KW-0472">Membrane</keyword>
<protein>
    <submittedName>
        <fullName evidence="7">Neuroligin-2-like</fullName>
    </submittedName>
</protein>
<feature type="compositionally biased region" description="Low complexity" evidence="3">
    <location>
        <begin position="432"/>
        <end position="443"/>
    </location>
</feature>
<feature type="compositionally biased region" description="Pro residues" evidence="3">
    <location>
        <begin position="465"/>
        <end position="479"/>
    </location>
</feature>
<dbReference type="PANTHER" id="PTHR43903">
    <property type="entry name" value="NEUROLIGIN"/>
    <property type="match status" value="1"/>
</dbReference>
<reference evidence="7" key="1">
    <citation type="submission" date="2025-08" db="UniProtKB">
        <authorList>
            <consortium name="RefSeq"/>
        </authorList>
    </citation>
    <scope>IDENTIFICATION</scope>
</reference>
<comment type="similarity">
    <text evidence="1">Belongs to the type-B carboxylesterase/lipase family.</text>
</comment>
<feature type="region of interest" description="Disordered" evidence="3">
    <location>
        <begin position="273"/>
        <end position="300"/>
    </location>
</feature>
<accession>A0A3Q0JQR2</accession>
<feature type="region of interest" description="Disordered" evidence="3">
    <location>
        <begin position="370"/>
        <end position="400"/>
    </location>
</feature>
<dbReference type="Gene3D" id="3.40.50.1820">
    <property type="entry name" value="alpha/beta hydrolase"/>
    <property type="match status" value="2"/>
</dbReference>
<gene>
    <name evidence="7" type="primary">LOC103524294</name>
</gene>
<evidence type="ECO:0000256" key="1">
    <source>
        <dbReference type="ARBA" id="ARBA00005964"/>
    </source>
</evidence>
<evidence type="ECO:0000256" key="4">
    <source>
        <dbReference type="SAM" id="Phobius"/>
    </source>
</evidence>
<evidence type="ECO:0000313" key="6">
    <source>
        <dbReference type="Proteomes" id="UP000079169"/>
    </source>
</evidence>
<dbReference type="Proteomes" id="UP000079169">
    <property type="component" value="Unplaced"/>
</dbReference>
<evidence type="ECO:0000313" key="7">
    <source>
        <dbReference type="RefSeq" id="XP_026689180.1"/>
    </source>
</evidence>
<sequence length="511" mass="56035">MPALILIHGESYEWNSGNPYDGSILASYGHLIVVTVNFRLGVLGFLKTGARGSAQGNFGLMDIVAALHWLRENLHAFGGDPDRITLMGHGTGASLANILAVSPVAKDPKFNALTTALLRLKEPNLGFSRTGSVRGEDVPYVLGLPLVDGGPFFPHNYSDQDAAISKQLIHYIANFARKGDPNGPTPPASLDPNHQVPFWDTYDSINQLYLELGSKTEIRNHYRGHKMSLWLNLIPQLHRPGVEDLSMRHHNFLEDGVQYYDGSVRPQTLYRPNLLMPEPTTTSRPKATSTTQPTSATAQPDITTTECVNTSLGPAVDMVRPTKDINTNILKKYANNQYQHYATAFIVTITVGLLLLLLNILIMARICRQRENRSREKKKKPKKRKEDIHAGGPDANSISSSSIEEFKHALSESMNPSVSTMVDLPLQDFKCSPPSGTRRPSSGTLGGPDICPPGYESTDVTSPSIPEPPPPPKNQPPAGCPGNPSILRQQNCPQTPPNLMKKRVQIQEISV</sequence>
<evidence type="ECO:0000256" key="3">
    <source>
        <dbReference type="SAM" id="MobiDB-lite"/>
    </source>
</evidence>
<dbReference type="PaxDb" id="121845-A0A3Q0JQR2"/>
<dbReference type="InterPro" id="IPR002018">
    <property type="entry name" value="CarbesteraseB"/>
</dbReference>
<dbReference type="AlphaFoldDB" id="A0A3Q0JQR2"/>
<dbReference type="STRING" id="121845.A0A3Q0JQR2"/>
<evidence type="ECO:0000259" key="5">
    <source>
        <dbReference type="Pfam" id="PF00135"/>
    </source>
</evidence>
<keyword evidence="4" id="KW-0812">Transmembrane</keyword>